<evidence type="ECO:0000313" key="3">
    <source>
        <dbReference type="EMBL" id="MCT2581864.1"/>
    </source>
</evidence>
<dbReference type="PROSITE" id="PS51257">
    <property type="entry name" value="PROKAR_LIPOPROTEIN"/>
    <property type="match status" value="1"/>
</dbReference>
<keyword evidence="2" id="KW-0732">Signal</keyword>
<sequence length="323" mass="33397">MTTRPVPRRVALCSVVAAGALVVAACGGPPGGGTFPTRDVQVIVPYPAGSSIDTTTRALVEVVNDQNELGRRVQVVNREGGAGSVGTTAVLNANADGHTVGIVPDGPLTLIPHTEEVSYDPETVTVLGEVTTSPIMFVVPASSPYQGIEDLVAAAKANPESITMGDGPLNYAIPAEKFEQLTGTRFRHVKFDGDQATTTALLGDNLDVGVMQLAGAVAQLESGKLRALGIATAESVELAPDIRTFTDQGVDLEWEAYNVVVAPPDLPDDVRTKLSDVFSAAIQSPEFTAAATDLGLVVSGADGETAKKRLTDKAAEAADLLAP</sequence>
<reference evidence="3 4" key="1">
    <citation type="submission" date="2021-02" db="EMBL/GenBank/DDBJ databases">
        <title>Actinophytocola xerophila sp. nov., isolated from soil of cotton cropping field.</title>
        <authorList>
            <person name="Huang R."/>
            <person name="Chen X."/>
            <person name="Ge X."/>
            <person name="Liu W."/>
        </authorList>
    </citation>
    <scope>NUCLEOTIDE SEQUENCE [LARGE SCALE GENOMIC DNA]</scope>
    <source>
        <strain evidence="3 4">S1-96</strain>
    </source>
</reference>
<dbReference type="RefSeq" id="WP_260189223.1">
    <property type="nucleotide sequence ID" value="NZ_JAFFZE010000004.1"/>
</dbReference>
<gene>
    <name evidence="3" type="ORF">JT362_01860</name>
</gene>
<dbReference type="PANTHER" id="PTHR42928:SF5">
    <property type="entry name" value="BLR1237 PROTEIN"/>
    <property type="match status" value="1"/>
</dbReference>
<protein>
    <submittedName>
        <fullName evidence="3">Tripartite tricarboxylate transporter substrate binding protein</fullName>
    </submittedName>
</protein>
<keyword evidence="4" id="KW-1185">Reference proteome</keyword>
<feature type="signal peptide" evidence="2">
    <location>
        <begin position="1"/>
        <end position="25"/>
    </location>
</feature>
<dbReference type="EMBL" id="JAFFZE010000004">
    <property type="protein sequence ID" value="MCT2581864.1"/>
    <property type="molecule type" value="Genomic_DNA"/>
</dbReference>
<dbReference type="Pfam" id="PF03401">
    <property type="entry name" value="TctC"/>
    <property type="match status" value="1"/>
</dbReference>
<comment type="caution">
    <text evidence="3">The sequence shown here is derived from an EMBL/GenBank/DDBJ whole genome shotgun (WGS) entry which is preliminary data.</text>
</comment>
<evidence type="ECO:0000313" key="4">
    <source>
        <dbReference type="Proteomes" id="UP001156441"/>
    </source>
</evidence>
<feature type="chain" id="PRO_5045406182" evidence="2">
    <location>
        <begin position="26"/>
        <end position="323"/>
    </location>
</feature>
<dbReference type="SUPFAM" id="SSF53850">
    <property type="entry name" value="Periplasmic binding protein-like II"/>
    <property type="match status" value="1"/>
</dbReference>
<organism evidence="3 4">
    <name type="scientific">Actinophytocola gossypii</name>
    <dbReference type="NCBI Taxonomy" id="2812003"/>
    <lineage>
        <taxon>Bacteria</taxon>
        <taxon>Bacillati</taxon>
        <taxon>Actinomycetota</taxon>
        <taxon>Actinomycetes</taxon>
        <taxon>Pseudonocardiales</taxon>
        <taxon>Pseudonocardiaceae</taxon>
    </lineage>
</organism>
<dbReference type="CDD" id="cd07012">
    <property type="entry name" value="PBP2_Bug_TTT"/>
    <property type="match status" value="1"/>
</dbReference>
<dbReference type="PIRSF" id="PIRSF017082">
    <property type="entry name" value="YflP"/>
    <property type="match status" value="1"/>
</dbReference>
<name>A0ABT2J1Z1_9PSEU</name>
<accession>A0ABT2J1Z1</accession>
<dbReference type="Gene3D" id="3.40.190.10">
    <property type="entry name" value="Periplasmic binding protein-like II"/>
    <property type="match status" value="1"/>
</dbReference>
<comment type="similarity">
    <text evidence="1">Belongs to the UPF0065 (bug) family.</text>
</comment>
<dbReference type="InterPro" id="IPR042100">
    <property type="entry name" value="Bug_dom1"/>
</dbReference>
<dbReference type="Gene3D" id="3.40.190.150">
    <property type="entry name" value="Bordetella uptake gene, domain 1"/>
    <property type="match status" value="1"/>
</dbReference>
<evidence type="ECO:0000256" key="2">
    <source>
        <dbReference type="SAM" id="SignalP"/>
    </source>
</evidence>
<proteinExistence type="inferred from homology"/>
<dbReference type="InterPro" id="IPR005064">
    <property type="entry name" value="BUG"/>
</dbReference>
<evidence type="ECO:0000256" key="1">
    <source>
        <dbReference type="ARBA" id="ARBA00006987"/>
    </source>
</evidence>
<dbReference type="Proteomes" id="UP001156441">
    <property type="component" value="Unassembled WGS sequence"/>
</dbReference>
<dbReference type="PANTHER" id="PTHR42928">
    <property type="entry name" value="TRICARBOXYLATE-BINDING PROTEIN"/>
    <property type="match status" value="1"/>
</dbReference>